<proteinExistence type="predicted"/>
<dbReference type="Proteomes" id="UP001168877">
    <property type="component" value="Unassembled WGS sequence"/>
</dbReference>
<organism evidence="2 3">
    <name type="scientific">Acer saccharum</name>
    <name type="common">Sugar maple</name>
    <dbReference type="NCBI Taxonomy" id="4024"/>
    <lineage>
        <taxon>Eukaryota</taxon>
        <taxon>Viridiplantae</taxon>
        <taxon>Streptophyta</taxon>
        <taxon>Embryophyta</taxon>
        <taxon>Tracheophyta</taxon>
        <taxon>Spermatophyta</taxon>
        <taxon>Magnoliopsida</taxon>
        <taxon>eudicotyledons</taxon>
        <taxon>Gunneridae</taxon>
        <taxon>Pentapetalae</taxon>
        <taxon>rosids</taxon>
        <taxon>malvids</taxon>
        <taxon>Sapindales</taxon>
        <taxon>Sapindaceae</taxon>
        <taxon>Hippocastanoideae</taxon>
        <taxon>Acereae</taxon>
        <taxon>Acer</taxon>
    </lineage>
</organism>
<accession>A0AA39VUI2</accession>
<sequence length="122" mass="14336">MEQICTVDISIIDAFSVSLQPRALNPSVCLRFSPPLPLFSSSSTLSSLAREGRDVQFFSRRQERGRTVGERREKIRERRDRDGRRREEREARSIFSKQEDKNVVSVKRRERDEERENGKDSH</sequence>
<protein>
    <submittedName>
        <fullName evidence="2">Uncharacterized protein</fullName>
    </submittedName>
</protein>
<dbReference type="AlphaFoldDB" id="A0AA39VUI2"/>
<evidence type="ECO:0000313" key="2">
    <source>
        <dbReference type="EMBL" id="KAK0599439.1"/>
    </source>
</evidence>
<comment type="caution">
    <text evidence="2">The sequence shown here is derived from an EMBL/GenBank/DDBJ whole genome shotgun (WGS) entry which is preliminary data.</text>
</comment>
<reference evidence="2" key="1">
    <citation type="journal article" date="2022" name="Plant J.">
        <title>Strategies of tolerance reflected in two North American maple genomes.</title>
        <authorList>
            <person name="McEvoy S.L."/>
            <person name="Sezen U.U."/>
            <person name="Trouern-Trend A."/>
            <person name="McMahon S.M."/>
            <person name="Schaberg P.G."/>
            <person name="Yang J."/>
            <person name="Wegrzyn J.L."/>
            <person name="Swenson N.G."/>
        </authorList>
    </citation>
    <scope>NUCLEOTIDE SEQUENCE</scope>
    <source>
        <strain evidence="2">NS2018</strain>
    </source>
</reference>
<reference evidence="2" key="2">
    <citation type="submission" date="2023-06" db="EMBL/GenBank/DDBJ databases">
        <authorList>
            <person name="Swenson N.G."/>
            <person name="Wegrzyn J.L."/>
            <person name="Mcevoy S.L."/>
        </authorList>
    </citation>
    <scope>NUCLEOTIDE SEQUENCE</scope>
    <source>
        <strain evidence="2">NS2018</strain>
        <tissue evidence="2">Leaf</tissue>
    </source>
</reference>
<keyword evidence="3" id="KW-1185">Reference proteome</keyword>
<feature type="region of interest" description="Disordered" evidence="1">
    <location>
        <begin position="60"/>
        <end position="122"/>
    </location>
</feature>
<dbReference type="EMBL" id="JAUESC010000003">
    <property type="protein sequence ID" value="KAK0599439.1"/>
    <property type="molecule type" value="Genomic_DNA"/>
</dbReference>
<evidence type="ECO:0000256" key="1">
    <source>
        <dbReference type="SAM" id="MobiDB-lite"/>
    </source>
</evidence>
<evidence type="ECO:0000313" key="3">
    <source>
        <dbReference type="Proteomes" id="UP001168877"/>
    </source>
</evidence>
<gene>
    <name evidence="2" type="ORF">LWI29_005307</name>
</gene>
<name>A0AA39VUI2_ACESA</name>